<dbReference type="AlphaFoldDB" id="A0A3N0I2R9"/>
<evidence type="ECO:0000313" key="2">
    <source>
        <dbReference type="Proteomes" id="UP000276568"/>
    </source>
</evidence>
<dbReference type="RefSeq" id="WP_128519472.1">
    <property type="nucleotide sequence ID" value="NZ_RJQC01000001.1"/>
</dbReference>
<proteinExistence type="predicted"/>
<dbReference type="EMBL" id="RJQC01000001">
    <property type="protein sequence ID" value="RNM31311.1"/>
    <property type="molecule type" value="Genomic_DNA"/>
</dbReference>
<dbReference type="OrthoDB" id="1657930at2"/>
<accession>A0A3N0I2R9</accession>
<sequence length="59" mass="7150">MTKKKMLSFKVDEEVYHRLKQYAFEQHQSMSSIITRWIMEAPVKNEDDYKQSELPAKEK</sequence>
<dbReference type="Proteomes" id="UP000276568">
    <property type="component" value="Unassembled WGS sequence"/>
</dbReference>
<keyword evidence="2" id="KW-1185">Reference proteome</keyword>
<evidence type="ECO:0000313" key="1">
    <source>
        <dbReference type="EMBL" id="RNM31311.1"/>
    </source>
</evidence>
<reference evidence="1 2" key="1">
    <citation type="submission" date="2018-11" db="EMBL/GenBank/DDBJ databases">
        <title>Clostridium sp. nov., a member of the family Erysipelotrichaceae isolated from pig faeces.</title>
        <authorList>
            <person name="Chang Y.-H."/>
        </authorList>
    </citation>
    <scope>NUCLEOTIDE SEQUENCE [LARGE SCALE GENOMIC DNA]</scope>
    <source>
        <strain evidence="1 2">YH-panp20</strain>
    </source>
</reference>
<dbReference type="SUPFAM" id="SSF47598">
    <property type="entry name" value="Ribbon-helix-helix"/>
    <property type="match status" value="1"/>
</dbReference>
<organism evidence="1 2">
    <name type="scientific">Absicoccus porci</name>
    <dbReference type="NCBI Taxonomy" id="2486576"/>
    <lineage>
        <taxon>Bacteria</taxon>
        <taxon>Bacillati</taxon>
        <taxon>Bacillota</taxon>
        <taxon>Erysipelotrichia</taxon>
        <taxon>Erysipelotrichales</taxon>
        <taxon>Erysipelotrichaceae</taxon>
        <taxon>Absicoccus</taxon>
    </lineage>
</organism>
<dbReference type="GO" id="GO:0006355">
    <property type="term" value="P:regulation of DNA-templated transcription"/>
    <property type="evidence" value="ECO:0007669"/>
    <property type="project" value="InterPro"/>
</dbReference>
<protein>
    <submittedName>
        <fullName evidence="1">Uncharacterized protein</fullName>
    </submittedName>
</protein>
<dbReference type="InterPro" id="IPR010985">
    <property type="entry name" value="Ribbon_hlx_hlx"/>
</dbReference>
<comment type="caution">
    <text evidence="1">The sequence shown here is derived from an EMBL/GenBank/DDBJ whole genome shotgun (WGS) entry which is preliminary data.</text>
</comment>
<name>A0A3N0I2R9_9FIRM</name>
<gene>
    <name evidence="1" type="ORF">EDX97_01775</name>
</gene>